<dbReference type="GO" id="GO:0005634">
    <property type="term" value="C:nucleus"/>
    <property type="evidence" value="ECO:0007669"/>
    <property type="project" value="UniProtKB-SubCell"/>
</dbReference>
<dbReference type="EMBL" id="SZYD01000016">
    <property type="protein sequence ID" value="KAD3337269.1"/>
    <property type="molecule type" value="Genomic_DNA"/>
</dbReference>
<evidence type="ECO:0000256" key="5">
    <source>
        <dbReference type="SAM" id="MobiDB-lite"/>
    </source>
</evidence>
<comment type="subcellular location">
    <subcellularLocation>
        <location evidence="1">Nucleus</location>
    </subcellularLocation>
</comment>
<evidence type="ECO:0000313" key="7">
    <source>
        <dbReference type="EMBL" id="KAD3337269.1"/>
    </source>
</evidence>
<feature type="domain" description="BHLH" evidence="6">
    <location>
        <begin position="142"/>
        <end position="191"/>
    </location>
</feature>
<feature type="region of interest" description="Disordered" evidence="5">
    <location>
        <begin position="116"/>
        <end position="145"/>
    </location>
</feature>
<evidence type="ECO:0000256" key="2">
    <source>
        <dbReference type="ARBA" id="ARBA00023015"/>
    </source>
</evidence>
<keyword evidence="4" id="KW-0539">Nucleus</keyword>
<evidence type="ECO:0000313" key="8">
    <source>
        <dbReference type="Proteomes" id="UP000326396"/>
    </source>
</evidence>
<dbReference type="OrthoDB" id="1886792at2759"/>
<dbReference type="GO" id="GO:0046983">
    <property type="term" value="F:protein dimerization activity"/>
    <property type="evidence" value="ECO:0007669"/>
    <property type="project" value="InterPro"/>
</dbReference>
<proteinExistence type="predicted"/>
<evidence type="ECO:0000256" key="3">
    <source>
        <dbReference type="ARBA" id="ARBA00023163"/>
    </source>
</evidence>
<dbReference type="PROSITE" id="PS50888">
    <property type="entry name" value="BHLH"/>
    <property type="match status" value="1"/>
</dbReference>
<accession>A0A5N6M9E9</accession>
<dbReference type="Proteomes" id="UP000326396">
    <property type="component" value="Linkage Group LG6"/>
</dbReference>
<keyword evidence="8" id="KW-1185">Reference proteome</keyword>
<dbReference type="InterPro" id="IPR011598">
    <property type="entry name" value="bHLH_dom"/>
</dbReference>
<dbReference type="PANTHER" id="PTHR31945:SF17">
    <property type="entry name" value="TRANSCRIPTION FACTOR FER-LIKE IRON DEFICIENCY-INDUCED TRANSCRIPTION FACTOR"/>
    <property type="match status" value="1"/>
</dbReference>
<name>A0A5N6M9E9_9ASTR</name>
<organism evidence="7 8">
    <name type="scientific">Mikania micrantha</name>
    <name type="common">bitter vine</name>
    <dbReference type="NCBI Taxonomy" id="192012"/>
    <lineage>
        <taxon>Eukaryota</taxon>
        <taxon>Viridiplantae</taxon>
        <taxon>Streptophyta</taxon>
        <taxon>Embryophyta</taxon>
        <taxon>Tracheophyta</taxon>
        <taxon>Spermatophyta</taxon>
        <taxon>Magnoliopsida</taxon>
        <taxon>eudicotyledons</taxon>
        <taxon>Gunneridae</taxon>
        <taxon>Pentapetalae</taxon>
        <taxon>asterids</taxon>
        <taxon>campanulids</taxon>
        <taxon>Asterales</taxon>
        <taxon>Asteraceae</taxon>
        <taxon>Asteroideae</taxon>
        <taxon>Heliantheae alliance</taxon>
        <taxon>Eupatorieae</taxon>
        <taxon>Mikania</taxon>
    </lineage>
</organism>
<feature type="compositionally biased region" description="Gly residues" evidence="5">
    <location>
        <begin position="130"/>
        <end position="140"/>
    </location>
</feature>
<gene>
    <name evidence="7" type="ORF">E3N88_32789</name>
</gene>
<sequence>MDDRPDSSDYSITHFNGGNFNMFQPDFTPETDFENLISAIQAETTDPIQNFCLNYECNHFTHSCTGLQLPPPPYDHHDATFAAGIDIDYYDHVVDPNSVLVWNHEMKEMNVSEVFVDDDSSETATTDKPGGAGRKTGGGPKGDRTRTLISERKRRSGMKEKLYALRSLVPNITKMDKASIVGDAARYIQDLQTQSKTLRTEIAAIEANKTLKTSAQNSKHVHLSDQFPTLKKISKLDMYQVDEKAYYVRLVCNNGRGVAVLLHRALESITSFQVQSSNLSTVGDDFVLTFTLNIMPQGFDINLPNLKLWLSSAFINQGFEFSIIQTARFNQKLKSLANSINAIQDASVLVPSIMAIKTGLQSSTGHVLTLRPVL</sequence>
<dbReference type="GO" id="GO:0043565">
    <property type="term" value="F:sequence-specific DNA binding"/>
    <property type="evidence" value="ECO:0007669"/>
    <property type="project" value="TreeGrafter"/>
</dbReference>
<protein>
    <recommendedName>
        <fullName evidence="6">BHLH domain-containing protein</fullName>
    </recommendedName>
</protein>
<comment type="caution">
    <text evidence="7">The sequence shown here is derived from an EMBL/GenBank/DDBJ whole genome shotgun (WGS) entry which is preliminary data.</text>
</comment>
<dbReference type="SMART" id="SM00353">
    <property type="entry name" value="HLH"/>
    <property type="match status" value="1"/>
</dbReference>
<dbReference type="InterPro" id="IPR051358">
    <property type="entry name" value="TF_AMS/ICE1/BHLH6-like"/>
</dbReference>
<dbReference type="GO" id="GO:0003700">
    <property type="term" value="F:DNA-binding transcription factor activity"/>
    <property type="evidence" value="ECO:0007669"/>
    <property type="project" value="TreeGrafter"/>
</dbReference>
<keyword evidence="2" id="KW-0805">Transcription regulation</keyword>
<dbReference type="SUPFAM" id="SSF47459">
    <property type="entry name" value="HLH, helix-loop-helix DNA-binding domain"/>
    <property type="match status" value="1"/>
</dbReference>
<dbReference type="PANTHER" id="PTHR31945">
    <property type="entry name" value="TRANSCRIPTION FACTOR SCREAM2-RELATED"/>
    <property type="match status" value="1"/>
</dbReference>
<dbReference type="InterPro" id="IPR036638">
    <property type="entry name" value="HLH_DNA-bd_sf"/>
</dbReference>
<evidence type="ECO:0000256" key="4">
    <source>
        <dbReference type="ARBA" id="ARBA00023242"/>
    </source>
</evidence>
<dbReference type="Pfam" id="PF00010">
    <property type="entry name" value="HLH"/>
    <property type="match status" value="1"/>
</dbReference>
<dbReference type="Gene3D" id="4.10.280.10">
    <property type="entry name" value="Helix-loop-helix DNA-binding domain"/>
    <property type="match status" value="1"/>
</dbReference>
<keyword evidence="3" id="KW-0804">Transcription</keyword>
<evidence type="ECO:0000256" key="1">
    <source>
        <dbReference type="ARBA" id="ARBA00004123"/>
    </source>
</evidence>
<evidence type="ECO:0000259" key="6">
    <source>
        <dbReference type="PROSITE" id="PS50888"/>
    </source>
</evidence>
<dbReference type="AlphaFoldDB" id="A0A5N6M9E9"/>
<reference evidence="7 8" key="1">
    <citation type="submission" date="2019-05" db="EMBL/GenBank/DDBJ databases">
        <title>Mikania micrantha, genome provides insights into the molecular mechanism of rapid growth.</title>
        <authorList>
            <person name="Liu B."/>
        </authorList>
    </citation>
    <scope>NUCLEOTIDE SEQUENCE [LARGE SCALE GENOMIC DNA]</scope>
    <source>
        <strain evidence="7">NLD-2019</strain>
        <tissue evidence="7">Leaf</tissue>
    </source>
</reference>